<gene>
    <name evidence="2" type="ORF">CL6EHI_182960</name>
</gene>
<evidence type="ECO:0000313" key="3">
    <source>
        <dbReference type="Proteomes" id="UP000078387"/>
    </source>
</evidence>
<dbReference type="EMBL" id="BDEQ01000001">
    <property type="protein sequence ID" value="GAT92558.1"/>
    <property type="molecule type" value="Genomic_DNA"/>
</dbReference>
<name>A0A5K1UCN1_ENTHI</name>
<keyword evidence="1" id="KW-0175">Coiled coil</keyword>
<organism evidence="2 3">
    <name type="scientific">Entamoeba histolytica</name>
    <dbReference type="NCBI Taxonomy" id="5759"/>
    <lineage>
        <taxon>Eukaryota</taxon>
        <taxon>Amoebozoa</taxon>
        <taxon>Evosea</taxon>
        <taxon>Archamoebae</taxon>
        <taxon>Mastigamoebida</taxon>
        <taxon>Entamoebidae</taxon>
        <taxon>Entamoeba</taxon>
    </lineage>
</organism>
<proteinExistence type="predicted"/>
<evidence type="ECO:0000256" key="1">
    <source>
        <dbReference type="SAM" id="Coils"/>
    </source>
</evidence>
<reference evidence="2 3" key="1">
    <citation type="submission" date="2016-05" db="EMBL/GenBank/DDBJ databases">
        <title>First whole genome sequencing of Entamoeba histolytica HM1:IMSS-clone-6.</title>
        <authorList>
            <person name="Mukherjee Avik.K."/>
            <person name="Izumyama S."/>
            <person name="Nakada-Tsukui K."/>
            <person name="Nozaki T."/>
        </authorList>
    </citation>
    <scope>NUCLEOTIDE SEQUENCE [LARGE SCALE GENOMIC DNA]</scope>
    <source>
        <strain evidence="2 3">HM1:IMSS clone 6</strain>
    </source>
</reference>
<accession>A0A5K1UCN1</accession>
<feature type="coiled-coil region" evidence="1">
    <location>
        <begin position="55"/>
        <end position="82"/>
    </location>
</feature>
<evidence type="ECO:0000313" key="2">
    <source>
        <dbReference type="EMBL" id="GAT92558.1"/>
    </source>
</evidence>
<dbReference type="VEuPathDB" id="AmoebaDB:KM1_302710"/>
<dbReference type="OMA" id="EMLRMND"/>
<dbReference type="VEuPathDB" id="AmoebaDB:EHI5A_166470"/>
<dbReference type="Proteomes" id="UP000078387">
    <property type="component" value="Unassembled WGS sequence"/>
</dbReference>
<protein>
    <submittedName>
        <fullName evidence="2">Uncharacterized protein</fullName>
    </submittedName>
</protein>
<dbReference type="AlphaFoldDB" id="A0A5K1UCN1"/>
<dbReference type="VEuPathDB" id="AmoebaDB:EHI_182960"/>
<sequence length="292" mass="33574">MQTDDVLQMVMKKLLELTLKVKSLTEKVGVLENTVLEMKKTQITTELENRAQRLLSASAEQCKKLEHVLSQAQNEVTNSIEETVQVCNDKLIEGIEATSTRLTYTKRDMVTTRLKTEELEKASFKISRLLRMNDLAQISTKGSIPKRVNVTTAIYEDKIYKLSPVWLATISSNSITGRKCVSLYTEDKKQAVHIYYSDEKYFYFFNENEFKYDLKEDSITQLKMELHLEWKRLACEVVNIPTGSFFSKSRNGKSAVFYVRESMICVRLDSGDVIVLDANSNSIYVNTRKLIL</sequence>
<comment type="caution">
    <text evidence="2">The sequence shown here is derived from an EMBL/GenBank/DDBJ whole genome shotgun (WGS) entry which is preliminary data.</text>
</comment>